<dbReference type="InterPro" id="IPR013005">
    <property type="entry name" value="Ribosomal_uL4-like"/>
</dbReference>
<feature type="region of interest" description="Disordered" evidence="6">
    <location>
        <begin position="54"/>
        <end position="78"/>
    </location>
</feature>
<comment type="subunit">
    <text evidence="5">Part of the 50S ribosomal subunit.</text>
</comment>
<dbReference type="HAMAP" id="MF_01328_B">
    <property type="entry name" value="Ribosomal_uL4_B"/>
    <property type="match status" value="1"/>
</dbReference>
<dbReference type="GO" id="GO:0006412">
    <property type="term" value="P:translation"/>
    <property type="evidence" value="ECO:0007669"/>
    <property type="project" value="UniProtKB-UniRule"/>
</dbReference>
<evidence type="ECO:0000256" key="3">
    <source>
        <dbReference type="ARBA" id="ARBA00023274"/>
    </source>
</evidence>
<keyword evidence="3 5" id="KW-0687">Ribonucleoprotein</keyword>
<evidence type="ECO:0000313" key="7">
    <source>
        <dbReference type="EMBL" id="OGY44310.1"/>
    </source>
</evidence>
<evidence type="ECO:0000256" key="6">
    <source>
        <dbReference type="SAM" id="MobiDB-lite"/>
    </source>
</evidence>
<dbReference type="GO" id="GO:0019843">
    <property type="term" value="F:rRNA binding"/>
    <property type="evidence" value="ECO:0007669"/>
    <property type="project" value="UniProtKB-UniRule"/>
</dbReference>
<proteinExistence type="inferred from homology"/>
<keyword evidence="5" id="KW-0694">RNA-binding</keyword>
<dbReference type="EMBL" id="MHIB01000017">
    <property type="protein sequence ID" value="OGY44310.1"/>
    <property type="molecule type" value="Genomic_DNA"/>
</dbReference>
<dbReference type="Gene3D" id="3.40.1370.10">
    <property type="match status" value="1"/>
</dbReference>
<dbReference type="SUPFAM" id="SSF52166">
    <property type="entry name" value="Ribosomal protein L4"/>
    <property type="match status" value="1"/>
</dbReference>
<name>A0A1G1XXK3_9BACT</name>
<keyword evidence="5" id="KW-0699">rRNA-binding</keyword>
<evidence type="ECO:0000313" key="8">
    <source>
        <dbReference type="Proteomes" id="UP000178930"/>
    </source>
</evidence>
<accession>A0A1G1XXK3</accession>
<dbReference type="STRING" id="1797532.A2729_06020"/>
<comment type="function">
    <text evidence="5">One of the primary rRNA binding proteins, this protein initially binds near the 5'-end of the 23S rRNA. It is important during the early stages of 50S assembly. It makes multiple contacts with different domains of the 23S rRNA in the assembled 50S subunit and ribosome.</text>
</comment>
<dbReference type="InterPro" id="IPR002136">
    <property type="entry name" value="Ribosomal_uL4"/>
</dbReference>
<keyword evidence="2 5" id="KW-0689">Ribosomal protein</keyword>
<feature type="compositionally biased region" description="Basic residues" evidence="6">
    <location>
        <begin position="60"/>
        <end position="77"/>
    </location>
</feature>
<dbReference type="GO" id="GO:0005840">
    <property type="term" value="C:ribosome"/>
    <property type="evidence" value="ECO:0007669"/>
    <property type="project" value="UniProtKB-KW"/>
</dbReference>
<dbReference type="PANTHER" id="PTHR10746:SF6">
    <property type="entry name" value="LARGE RIBOSOMAL SUBUNIT PROTEIN UL4M"/>
    <property type="match status" value="1"/>
</dbReference>
<reference evidence="7 8" key="1">
    <citation type="journal article" date="2016" name="Nat. Commun.">
        <title>Thousands of microbial genomes shed light on interconnected biogeochemical processes in an aquifer system.</title>
        <authorList>
            <person name="Anantharaman K."/>
            <person name="Brown C.T."/>
            <person name="Hug L.A."/>
            <person name="Sharon I."/>
            <person name="Castelle C.J."/>
            <person name="Probst A.J."/>
            <person name="Thomas B.C."/>
            <person name="Singh A."/>
            <person name="Wilkins M.J."/>
            <person name="Karaoz U."/>
            <person name="Brodie E.L."/>
            <person name="Williams K.H."/>
            <person name="Hubbard S.S."/>
            <person name="Banfield J.F."/>
        </authorList>
    </citation>
    <scope>NUCLEOTIDE SEQUENCE [LARGE SCALE GENOMIC DNA]</scope>
</reference>
<evidence type="ECO:0000256" key="5">
    <source>
        <dbReference type="HAMAP-Rule" id="MF_01328"/>
    </source>
</evidence>
<evidence type="ECO:0000256" key="4">
    <source>
        <dbReference type="ARBA" id="ARBA00035244"/>
    </source>
</evidence>
<dbReference type="GO" id="GO:1990904">
    <property type="term" value="C:ribonucleoprotein complex"/>
    <property type="evidence" value="ECO:0007669"/>
    <property type="project" value="UniProtKB-KW"/>
</dbReference>
<dbReference type="NCBIfam" id="TIGR03953">
    <property type="entry name" value="rplD_bact"/>
    <property type="match status" value="1"/>
</dbReference>
<sequence length="234" mass="26507">MIKTPVYNVNGEKVSEVELNPKVFGLAVKPDLVSFVVIAQKANQRQVLAHTKNKGEVRGGGRKPWRQKGTGRARHGSIRSPLWRGGGVTFGPTKERNFSLKINKKEKRQALLMVLSDKAKHEKIILIDKLELDQPKTKKFFQILQNVNLRVKTRKKNSEKKDKDSAIINLPAKKNKAILLVLPQKNQSLLRAARNIPKLDIILADSLNVWQVVKNNYLLMPLGTLEVIEKTFVK</sequence>
<comment type="similarity">
    <text evidence="1 5">Belongs to the universal ribosomal protein uL4 family.</text>
</comment>
<protein>
    <recommendedName>
        <fullName evidence="4 5">Large ribosomal subunit protein uL4</fullName>
    </recommendedName>
</protein>
<dbReference type="GO" id="GO:0003735">
    <property type="term" value="F:structural constituent of ribosome"/>
    <property type="evidence" value="ECO:0007669"/>
    <property type="project" value="InterPro"/>
</dbReference>
<dbReference type="PANTHER" id="PTHR10746">
    <property type="entry name" value="50S RIBOSOMAL PROTEIN L4"/>
    <property type="match status" value="1"/>
</dbReference>
<organism evidence="7 8">
    <name type="scientific">Candidatus Buchananbacteria bacterium RIFCSPHIGHO2_01_FULL_39_14</name>
    <dbReference type="NCBI Taxonomy" id="1797532"/>
    <lineage>
        <taxon>Bacteria</taxon>
        <taxon>Candidatus Buchananiibacteriota</taxon>
    </lineage>
</organism>
<dbReference type="AlphaFoldDB" id="A0A1G1XXK3"/>
<comment type="caution">
    <text evidence="7">The sequence shown here is derived from an EMBL/GenBank/DDBJ whole genome shotgun (WGS) entry which is preliminary data.</text>
</comment>
<evidence type="ECO:0000256" key="1">
    <source>
        <dbReference type="ARBA" id="ARBA00010528"/>
    </source>
</evidence>
<evidence type="ECO:0000256" key="2">
    <source>
        <dbReference type="ARBA" id="ARBA00022980"/>
    </source>
</evidence>
<dbReference type="InterPro" id="IPR023574">
    <property type="entry name" value="Ribosomal_uL4_dom_sf"/>
</dbReference>
<comment type="function">
    <text evidence="5">Forms part of the polypeptide exit tunnel.</text>
</comment>
<dbReference type="Pfam" id="PF00573">
    <property type="entry name" value="Ribosomal_L4"/>
    <property type="match status" value="1"/>
</dbReference>
<dbReference type="Proteomes" id="UP000178930">
    <property type="component" value="Unassembled WGS sequence"/>
</dbReference>
<gene>
    <name evidence="5" type="primary">rplD</name>
    <name evidence="7" type="ORF">A2729_06020</name>
</gene>